<dbReference type="AlphaFoldDB" id="A0A1P8ENE3"/>
<evidence type="ECO:0000313" key="1">
    <source>
        <dbReference type="EMBL" id="APV37695.1"/>
    </source>
</evidence>
<keyword evidence="1" id="KW-0614">Plasmid</keyword>
<reference evidence="1 2" key="1">
    <citation type="submission" date="2016-08" db="EMBL/GenBank/DDBJ databases">
        <title>Complete genome sequence of Acinetobacter baylyi strain GFJ2.</title>
        <authorList>
            <person name="Tabata M."/>
            <person name="Kuboki S."/>
            <person name="Gibu N."/>
            <person name="Kinouchi Y."/>
            <person name="Vangnai A."/>
            <person name="Kasai D."/>
            <person name="Fukuda M."/>
        </authorList>
    </citation>
    <scope>NUCLEOTIDE SEQUENCE [LARGE SCALE GENOMIC DNA]</scope>
    <source>
        <strain evidence="1 2">GFJ2</strain>
        <plasmid evidence="2">Plasmid pgfj2</plasmid>
    </source>
</reference>
<sequence length="307" mass="35831">MSTINDYKMINKWISKRRGRLSQLARHTGYKRQTLHTNLFVYAFDQGELNRIRNLMKQIEVEEKQTLDLHQRLKRWLLKGKGRQKVMATFLKITPAGLRKIAYAKGDQRYTLLKYGLSHIKDGIHLIEQNLPSHNDEHIRIKRDMESTLKNKYHSKQQLVEILDLIREQSNTEPQQSCILFQTFKDDKYRIVSFGFSWLSQNLLKRHICDRTSSSQMHAPTMARLNLTSGNMADEIGDLFALVDHLDCIYCMNGLIRRGISHLIYVDTLSDQVADLAYNLGLNTTKLNFFICSNEQTNKSVNEQIKN</sequence>
<dbReference type="RefSeq" id="WP_076033703.1">
    <property type="nucleotide sequence ID" value="NZ_CP016898.1"/>
</dbReference>
<name>A0A1P8ENE3_9GAMM</name>
<gene>
    <name evidence="1" type="ORF">BEN76_16725</name>
</gene>
<dbReference type="KEGG" id="asol:BEN76_16725"/>
<protein>
    <submittedName>
        <fullName evidence="1">Uncharacterized protein</fullName>
    </submittedName>
</protein>
<dbReference type="Proteomes" id="UP000185674">
    <property type="component" value="Plasmid pGFJ2"/>
</dbReference>
<evidence type="ECO:0000313" key="2">
    <source>
        <dbReference type="Proteomes" id="UP000185674"/>
    </source>
</evidence>
<organism evidence="1 2">
    <name type="scientific">Acinetobacter soli</name>
    <dbReference type="NCBI Taxonomy" id="487316"/>
    <lineage>
        <taxon>Bacteria</taxon>
        <taxon>Pseudomonadati</taxon>
        <taxon>Pseudomonadota</taxon>
        <taxon>Gammaproteobacteria</taxon>
        <taxon>Moraxellales</taxon>
        <taxon>Moraxellaceae</taxon>
        <taxon>Acinetobacter</taxon>
    </lineage>
</organism>
<accession>A0A1P8ENE3</accession>
<proteinExistence type="predicted"/>
<dbReference type="EMBL" id="CP016898">
    <property type="protein sequence ID" value="APV37695.1"/>
    <property type="molecule type" value="Genomic_DNA"/>
</dbReference>
<geneLocation type="plasmid" evidence="2">
    <name>pgfj2</name>
</geneLocation>